<dbReference type="Proteomes" id="UP000076967">
    <property type="component" value="Unassembled WGS sequence"/>
</dbReference>
<dbReference type="PANTHER" id="PTHR37305:SF1">
    <property type="entry name" value="MEMBRANE PROTEIN"/>
    <property type="match status" value="1"/>
</dbReference>
<feature type="transmembrane region" description="Helical" evidence="1">
    <location>
        <begin position="151"/>
        <end position="176"/>
    </location>
</feature>
<proteinExistence type="predicted"/>
<keyword evidence="1" id="KW-0812">Transmembrane</keyword>
<comment type="caution">
    <text evidence="2">The sequence shown here is derived from an EMBL/GenBank/DDBJ whole genome shotgun (WGS) entry which is preliminary data.</text>
</comment>
<name>A0A162Q2N1_9BACL</name>
<feature type="transmembrane region" description="Helical" evidence="1">
    <location>
        <begin position="284"/>
        <end position="306"/>
    </location>
</feature>
<protein>
    <recommendedName>
        <fullName evidence="4">ABC transporter permease</fullName>
    </recommendedName>
</protein>
<feature type="transmembrane region" description="Helical" evidence="1">
    <location>
        <begin position="20"/>
        <end position="39"/>
    </location>
</feature>
<dbReference type="GO" id="GO:0140359">
    <property type="term" value="F:ABC-type transporter activity"/>
    <property type="evidence" value="ECO:0007669"/>
    <property type="project" value="InterPro"/>
</dbReference>
<feature type="transmembrane region" description="Helical" evidence="1">
    <location>
        <begin position="208"/>
        <end position="229"/>
    </location>
</feature>
<dbReference type="STRING" id="494026.PGLA_15275"/>
<feature type="transmembrane region" description="Helical" evidence="1">
    <location>
        <begin position="108"/>
        <end position="130"/>
    </location>
</feature>
<dbReference type="PANTHER" id="PTHR37305">
    <property type="entry name" value="INTEGRAL MEMBRANE PROTEIN-RELATED"/>
    <property type="match status" value="1"/>
</dbReference>
<evidence type="ECO:0000313" key="3">
    <source>
        <dbReference type="Proteomes" id="UP000076967"/>
    </source>
</evidence>
<dbReference type="GO" id="GO:0005886">
    <property type="term" value="C:plasma membrane"/>
    <property type="evidence" value="ECO:0007669"/>
    <property type="project" value="UniProtKB-SubCell"/>
</dbReference>
<keyword evidence="1" id="KW-1133">Transmembrane helix</keyword>
<evidence type="ECO:0000256" key="1">
    <source>
        <dbReference type="SAM" id="Phobius"/>
    </source>
</evidence>
<gene>
    <name evidence="2" type="ORF">PGLA_15275</name>
</gene>
<accession>A0A162Q2N1</accession>
<dbReference type="RefSeq" id="WP_068534199.1">
    <property type="nucleotide sequence ID" value="NZ_LVJH01000027.1"/>
</dbReference>
<evidence type="ECO:0008006" key="4">
    <source>
        <dbReference type="Google" id="ProtNLM"/>
    </source>
</evidence>
<reference evidence="2 3" key="1">
    <citation type="submission" date="2016-03" db="EMBL/GenBank/DDBJ databases">
        <title>Draft genome sequence of Paenibacillus glacialis DSM 22343.</title>
        <authorList>
            <person name="Shin S.-K."/>
            <person name="Yi H."/>
        </authorList>
    </citation>
    <scope>NUCLEOTIDE SEQUENCE [LARGE SCALE GENOMIC DNA]</scope>
    <source>
        <strain evidence="2 3">DSM 22343</strain>
    </source>
</reference>
<dbReference type="EMBL" id="LVJH01000027">
    <property type="protein sequence ID" value="OAB41640.1"/>
    <property type="molecule type" value="Genomic_DNA"/>
</dbReference>
<organism evidence="2 3">
    <name type="scientific">Paenibacillus glacialis</name>
    <dbReference type="NCBI Taxonomy" id="494026"/>
    <lineage>
        <taxon>Bacteria</taxon>
        <taxon>Bacillati</taxon>
        <taxon>Bacillota</taxon>
        <taxon>Bacilli</taxon>
        <taxon>Bacillales</taxon>
        <taxon>Paenibacillaceae</taxon>
        <taxon>Paenibacillus</taxon>
    </lineage>
</organism>
<keyword evidence="3" id="KW-1185">Reference proteome</keyword>
<dbReference type="Pfam" id="PF12679">
    <property type="entry name" value="ABC2_membrane_2"/>
    <property type="match status" value="1"/>
</dbReference>
<evidence type="ECO:0000313" key="2">
    <source>
        <dbReference type="EMBL" id="OAB41640.1"/>
    </source>
</evidence>
<keyword evidence="1" id="KW-0472">Membrane</keyword>
<dbReference type="AlphaFoldDB" id="A0A162Q2N1"/>
<feature type="transmembrane region" description="Helical" evidence="1">
    <location>
        <begin position="236"/>
        <end position="258"/>
    </location>
</feature>
<sequence length="313" mass="35258">MFNLLRNENMKIYRRLRTWMLIGILIALTSTVLILIHNYTPSLQDGNWQAETQQEIVHLKNSMADNKLPDEIKSDLADRQLLAEYRITNNIPPTEHSIWGGVLNAANLIIIVTIFTVIIAADSVAGEFGGGTIKLLLIRPASRSKVLLSKYISVFAFSVMLLGVLFSSSFLLWGFMEGFENIDIPYIFVGQDHIVHEANIVGHVLSTYGYMCVELIMMVTLAFMLSTVFRSSSLAISLSLGVMFVGATIAGLLSRYSWAKYLLFTNTDLTQYLNDKPMIEGMTLPFSITVLIIYFIVFNLLSWFIFKKRDVAS</sequence>